<dbReference type="AlphaFoldDB" id="A0A2G9YVA3"/>
<evidence type="ECO:0000313" key="7">
    <source>
        <dbReference type="EMBL" id="PIP22673.1"/>
    </source>
</evidence>
<dbReference type="GO" id="GO:0003735">
    <property type="term" value="F:structural constituent of ribosome"/>
    <property type="evidence" value="ECO:0007669"/>
    <property type="project" value="InterPro"/>
</dbReference>
<dbReference type="HAMAP" id="MF_01302_B">
    <property type="entry name" value="Ribosomal_uS8_B"/>
    <property type="match status" value="1"/>
</dbReference>
<keyword evidence="2 5" id="KW-0689">Ribosomal protein</keyword>
<name>A0A2G9YVA3_9BACT</name>
<evidence type="ECO:0000256" key="6">
    <source>
        <dbReference type="RuleBase" id="RU003660"/>
    </source>
</evidence>
<dbReference type="PROSITE" id="PS00053">
    <property type="entry name" value="RIBOSOMAL_S8"/>
    <property type="match status" value="1"/>
</dbReference>
<dbReference type="InterPro" id="IPR035987">
    <property type="entry name" value="Ribosomal_uS8_sf"/>
</dbReference>
<gene>
    <name evidence="5" type="primary">rpsH</name>
    <name evidence="7" type="ORF">COX37_02720</name>
</gene>
<dbReference type="GO" id="GO:1990904">
    <property type="term" value="C:ribonucleoprotein complex"/>
    <property type="evidence" value="ECO:0007669"/>
    <property type="project" value="UniProtKB-KW"/>
</dbReference>
<dbReference type="Proteomes" id="UP000229976">
    <property type="component" value="Unassembled WGS sequence"/>
</dbReference>
<keyword evidence="3 5" id="KW-0687">Ribonucleoprotein</keyword>
<dbReference type="GO" id="GO:0005737">
    <property type="term" value="C:cytoplasm"/>
    <property type="evidence" value="ECO:0007669"/>
    <property type="project" value="UniProtKB-ARBA"/>
</dbReference>
<dbReference type="SUPFAM" id="SSF56047">
    <property type="entry name" value="Ribosomal protein S8"/>
    <property type="match status" value="1"/>
</dbReference>
<evidence type="ECO:0000256" key="1">
    <source>
        <dbReference type="ARBA" id="ARBA00006471"/>
    </source>
</evidence>
<comment type="subunit">
    <text evidence="5">Part of the 30S ribosomal subunit. Contacts proteins S5 and S12.</text>
</comment>
<dbReference type="Gene3D" id="3.30.1490.10">
    <property type="match status" value="1"/>
</dbReference>
<reference evidence="7 8" key="1">
    <citation type="submission" date="2017-09" db="EMBL/GenBank/DDBJ databases">
        <title>Depth-based differentiation of microbial function through sediment-hosted aquifers and enrichment of novel symbionts in the deep terrestrial subsurface.</title>
        <authorList>
            <person name="Probst A.J."/>
            <person name="Ladd B."/>
            <person name="Jarett J.K."/>
            <person name="Geller-Mcgrath D.E."/>
            <person name="Sieber C.M."/>
            <person name="Emerson J.B."/>
            <person name="Anantharaman K."/>
            <person name="Thomas B.C."/>
            <person name="Malmstrom R."/>
            <person name="Stieglmeier M."/>
            <person name="Klingl A."/>
            <person name="Woyke T."/>
            <person name="Ryan C.M."/>
            <person name="Banfield J.F."/>
        </authorList>
    </citation>
    <scope>NUCLEOTIDE SEQUENCE [LARGE SCALE GENOMIC DNA]</scope>
    <source>
        <strain evidence="7">CG23_combo_of_CG06-09_8_20_14_all_39_17</strain>
    </source>
</reference>
<dbReference type="PANTHER" id="PTHR11758">
    <property type="entry name" value="40S RIBOSOMAL PROTEIN S15A"/>
    <property type="match status" value="1"/>
</dbReference>
<dbReference type="NCBIfam" id="NF001109">
    <property type="entry name" value="PRK00136.1"/>
    <property type="match status" value="1"/>
</dbReference>
<dbReference type="Pfam" id="PF00410">
    <property type="entry name" value="Ribosomal_S8"/>
    <property type="match status" value="1"/>
</dbReference>
<keyword evidence="5" id="KW-0699">rRNA-binding</keyword>
<protein>
    <recommendedName>
        <fullName evidence="4 5">Small ribosomal subunit protein uS8</fullName>
    </recommendedName>
</protein>
<dbReference type="GO" id="GO:0019843">
    <property type="term" value="F:rRNA binding"/>
    <property type="evidence" value="ECO:0007669"/>
    <property type="project" value="UniProtKB-UniRule"/>
</dbReference>
<dbReference type="Gene3D" id="3.30.1370.30">
    <property type="match status" value="1"/>
</dbReference>
<evidence type="ECO:0000313" key="8">
    <source>
        <dbReference type="Proteomes" id="UP000229976"/>
    </source>
</evidence>
<evidence type="ECO:0000256" key="3">
    <source>
        <dbReference type="ARBA" id="ARBA00023274"/>
    </source>
</evidence>
<comment type="function">
    <text evidence="5">One of the primary rRNA binding proteins, it binds directly to 16S rRNA central domain where it helps coordinate assembly of the platform of the 30S subunit.</text>
</comment>
<dbReference type="EMBL" id="PCRO01000034">
    <property type="protein sequence ID" value="PIP22673.1"/>
    <property type="molecule type" value="Genomic_DNA"/>
</dbReference>
<accession>A0A2G9YVA3</accession>
<proteinExistence type="inferred from homology"/>
<evidence type="ECO:0000256" key="4">
    <source>
        <dbReference type="ARBA" id="ARBA00035258"/>
    </source>
</evidence>
<keyword evidence="5" id="KW-0694">RNA-binding</keyword>
<dbReference type="InterPro" id="IPR000630">
    <property type="entry name" value="Ribosomal_uS8"/>
</dbReference>
<sequence>MVMKTFSTDPISEMLTKIRNASAVSIEAVEIPFSKLKYEIAKILERKNFVDKVRQKKRREGSAIEIILKYEQKIPAISGIKRISKPGQRIYHRYTEIRRVKGGYGMAIVSTSKGLITDEEAKKQKVGGEIICEIW</sequence>
<dbReference type="GO" id="GO:0005840">
    <property type="term" value="C:ribosome"/>
    <property type="evidence" value="ECO:0007669"/>
    <property type="project" value="UniProtKB-KW"/>
</dbReference>
<evidence type="ECO:0000256" key="2">
    <source>
        <dbReference type="ARBA" id="ARBA00022980"/>
    </source>
</evidence>
<comment type="similarity">
    <text evidence="1 5 6">Belongs to the universal ribosomal protein uS8 family.</text>
</comment>
<dbReference type="InterPro" id="IPR047863">
    <property type="entry name" value="Ribosomal_uS8_CS"/>
</dbReference>
<organism evidence="7 8">
    <name type="scientific">Candidatus Nealsonbacteria bacterium CG23_combo_of_CG06-09_8_20_14_all_39_17</name>
    <dbReference type="NCBI Taxonomy" id="1974722"/>
    <lineage>
        <taxon>Bacteria</taxon>
        <taxon>Candidatus Nealsoniibacteriota</taxon>
    </lineage>
</organism>
<dbReference type="GO" id="GO:0006412">
    <property type="term" value="P:translation"/>
    <property type="evidence" value="ECO:0007669"/>
    <property type="project" value="UniProtKB-UniRule"/>
</dbReference>
<evidence type="ECO:0000256" key="5">
    <source>
        <dbReference type="HAMAP-Rule" id="MF_01302"/>
    </source>
</evidence>
<dbReference type="FunFam" id="3.30.1490.10:FF:000001">
    <property type="entry name" value="30S ribosomal protein S8"/>
    <property type="match status" value="1"/>
</dbReference>
<comment type="caution">
    <text evidence="7">The sequence shown here is derived from an EMBL/GenBank/DDBJ whole genome shotgun (WGS) entry which is preliminary data.</text>
</comment>